<keyword evidence="1" id="KW-0677">Repeat</keyword>
<feature type="repeat" description="PPR" evidence="3">
    <location>
        <begin position="359"/>
        <end position="393"/>
    </location>
</feature>
<feature type="repeat" description="PPR" evidence="3">
    <location>
        <begin position="493"/>
        <end position="523"/>
    </location>
</feature>
<accession>A0A0K9PI70</accession>
<dbReference type="PROSITE" id="PS51375">
    <property type="entry name" value="PPR"/>
    <property type="match status" value="5"/>
</dbReference>
<comment type="caution">
    <text evidence="4">The sequence shown here is derived from an EMBL/GenBank/DDBJ whole genome shotgun (WGS) entry which is preliminary data.</text>
</comment>
<evidence type="ECO:0000256" key="1">
    <source>
        <dbReference type="ARBA" id="ARBA00022737"/>
    </source>
</evidence>
<dbReference type="NCBIfam" id="TIGR00756">
    <property type="entry name" value="PPR"/>
    <property type="match status" value="4"/>
</dbReference>
<dbReference type="AlphaFoldDB" id="A0A0K9PI70"/>
<dbReference type="GO" id="GO:0003723">
    <property type="term" value="F:RNA binding"/>
    <property type="evidence" value="ECO:0000318"/>
    <property type="project" value="GO_Central"/>
</dbReference>
<evidence type="ECO:0000256" key="2">
    <source>
        <dbReference type="ARBA" id="ARBA00061659"/>
    </source>
</evidence>
<sequence>MKISWHHMRRVAEFVLDQDSIPSLFKACASLRNLRQGISIHASVVKKGYESYTSISNSIVSLYVKCNMLGSALGAFKCLTIKDSVSWNTVIHGLLDNGVSNVGLRYFVEGRCFGFQPNVSIFVLVLQACWKQEAYHQGMCIHGLILRGGYINNLPIQNSLLCMYARFHDVKYAEKLFEEMCEKDVISWSLLVSAYAQSGQAVSAMRLFKEMVSLGDSCILDGVMMVGVVQTYGLAADLRQARSIHCHVIRRGFMADVFVGNTLIDMYSKCTDIDSAHLSFDEILKKNVVTWNTMLTGLINNQQYSRALHLYTSMTSTTADMAVDEVTLVNLLRLSRSMEHLMWCRSIHSILIRKSIMSNLMASNTLLDGYAKCGRMDLSSKLFERMDEKNLVSWTTMVAGYTHCNMSRDAVTTFTHMLVSSQERPNTATILSLVEACSMSTTCLNQAKTAHNVALRNELSNDLEIGTALVDMYGKIGEVSTSRKIFDALTEKNVVSWTAMIGAYGTNGYAKEAVTLFHEMKSTANVKPNRVTMLSVLTACSHGRLVEDGLSCFRYMLEKQSLHPCEEHYSCMVDLLARAGDLESAMEVIQSTLINNCGASAWGAWLSASRRNYACDEMVEQVASQLINLEPLSSSSYVLARNALALANNGGVCKEEQNKLRLAMKESGVKTVHGYSLVHVE</sequence>
<dbReference type="GO" id="GO:0009451">
    <property type="term" value="P:RNA modification"/>
    <property type="evidence" value="ECO:0000318"/>
    <property type="project" value="GO_Central"/>
</dbReference>
<keyword evidence="5" id="KW-1185">Reference proteome</keyword>
<feature type="repeat" description="PPR" evidence="3">
    <location>
        <begin position="83"/>
        <end position="117"/>
    </location>
</feature>
<proteinExistence type="inferred from homology"/>
<dbReference type="PANTHER" id="PTHR24015">
    <property type="entry name" value="OS07G0578800 PROTEIN-RELATED"/>
    <property type="match status" value="1"/>
</dbReference>
<feature type="repeat" description="PPR" evidence="3">
    <location>
        <begin position="287"/>
        <end position="321"/>
    </location>
</feature>
<dbReference type="Pfam" id="PF13041">
    <property type="entry name" value="PPR_2"/>
    <property type="match status" value="1"/>
</dbReference>
<dbReference type="Proteomes" id="UP000036987">
    <property type="component" value="Unassembled WGS sequence"/>
</dbReference>
<dbReference type="InterPro" id="IPR046960">
    <property type="entry name" value="PPR_At4g14850-like_plant"/>
</dbReference>
<protein>
    <recommendedName>
        <fullName evidence="6">Pentatricopeptide repeat-containing protein</fullName>
    </recommendedName>
</protein>
<dbReference type="OMA" id="DETTCRN"/>
<dbReference type="Gene3D" id="1.25.40.10">
    <property type="entry name" value="Tetratricopeptide repeat domain"/>
    <property type="match status" value="5"/>
</dbReference>
<dbReference type="Pfam" id="PF01535">
    <property type="entry name" value="PPR"/>
    <property type="match status" value="7"/>
</dbReference>
<dbReference type="FunFam" id="1.25.40.10:FF:000090">
    <property type="entry name" value="Pentatricopeptide repeat-containing protein, chloroplastic"/>
    <property type="match status" value="1"/>
</dbReference>
<organism evidence="4 5">
    <name type="scientific">Zostera marina</name>
    <name type="common">Eelgrass</name>
    <dbReference type="NCBI Taxonomy" id="29655"/>
    <lineage>
        <taxon>Eukaryota</taxon>
        <taxon>Viridiplantae</taxon>
        <taxon>Streptophyta</taxon>
        <taxon>Embryophyta</taxon>
        <taxon>Tracheophyta</taxon>
        <taxon>Spermatophyta</taxon>
        <taxon>Magnoliopsida</taxon>
        <taxon>Liliopsida</taxon>
        <taxon>Zosteraceae</taxon>
        <taxon>Zostera</taxon>
    </lineage>
</organism>
<comment type="similarity">
    <text evidence="2">Belongs to the PPR family. PCMP-E subfamily.</text>
</comment>
<evidence type="ECO:0000256" key="3">
    <source>
        <dbReference type="PROSITE-ProRule" id="PRU00708"/>
    </source>
</evidence>
<dbReference type="EMBL" id="LFYR01000869">
    <property type="protein sequence ID" value="KMZ67945.1"/>
    <property type="molecule type" value="Genomic_DNA"/>
</dbReference>
<feature type="repeat" description="PPR" evidence="3">
    <location>
        <begin position="184"/>
        <end position="218"/>
    </location>
</feature>
<name>A0A0K9PI70_ZOSMR</name>
<dbReference type="PANTHER" id="PTHR24015:SF622">
    <property type="entry name" value="OS02G0833050 PROTEIN"/>
    <property type="match status" value="1"/>
</dbReference>
<dbReference type="InterPro" id="IPR011990">
    <property type="entry name" value="TPR-like_helical_dom_sf"/>
</dbReference>
<dbReference type="InterPro" id="IPR002885">
    <property type="entry name" value="PPR_rpt"/>
</dbReference>
<dbReference type="FunFam" id="1.25.40.10:FF:000196">
    <property type="entry name" value="Pentatricopeptide repeat-containing protein At4g14850"/>
    <property type="match status" value="1"/>
</dbReference>
<dbReference type="OrthoDB" id="185373at2759"/>
<reference evidence="5" key="1">
    <citation type="journal article" date="2016" name="Nature">
        <title>The genome of the seagrass Zostera marina reveals angiosperm adaptation to the sea.</title>
        <authorList>
            <person name="Olsen J.L."/>
            <person name="Rouze P."/>
            <person name="Verhelst B."/>
            <person name="Lin Y.-C."/>
            <person name="Bayer T."/>
            <person name="Collen J."/>
            <person name="Dattolo E."/>
            <person name="De Paoli E."/>
            <person name="Dittami S."/>
            <person name="Maumus F."/>
            <person name="Michel G."/>
            <person name="Kersting A."/>
            <person name="Lauritano C."/>
            <person name="Lohaus R."/>
            <person name="Toepel M."/>
            <person name="Tonon T."/>
            <person name="Vanneste K."/>
            <person name="Amirebrahimi M."/>
            <person name="Brakel J."/>
            <person name="Bostroem C."/>
            <person name="Chovatia M."/>
            <person name="Grimwood J."/>
            <person name="Jenkins J.W."/>
            <person name="Jueterbock A."/>
            <person name="Mraz A."/>
            <person name="Stam W.T."/>
            <person name="Tice H."/>
            <person name="Bornberg-Bauer E."/>
            <person name="Green P.J."/>
            <person name="Pearson G.A."/>
            <person name="Procaccini G."/>
            <person name="Duarte C.M."/>
            <person name="Schmutz J."/>
            <person name="Reusch T.B.H."/>
            <person name="Van de Peer Y."/>
        </authorList>
    </citation>
    <scope>NUCLEOTIDE SEQUENCE [LARGE SCALE GENOMIC DNA]</scope>
    <source>
        <strain evidence="5">cv. Finnish</strain>
    </source>
</reference>
<evidence type="ECO:0008006" key="6">
    <source>
        <dbReference type="Google" id="ProtNLM"/>
    </source>
</evidence>
<gene>
    <name evidence="4" type="ORF">ZOSMA_251G00170</name>
</gene>
<evidence type="ECO:0000313" key="5">
    <source>
        <dbReference type="Proteomes" id="UP000036987"/>
    </source>
</evidence>
<evidence type="ECO:0000313" key="4">
    <source>
        <dbReference type="EMBL" id="KMZ67945.1"/>
    </source>
</evidence>